<evidence type="ECO:0000256" key="2">
    <source>
        <dbReference type="ARBA" id="ARBA00022654"/>
    </source>
</evidence>
<keyword evidence="5" id="KW-0378">Hydrolase</keyword>
<dbReference type="GO" id="GO:0016020">
    <property type="term" value="C:membrane"/>
    <property type="evidence" value="ECO:0007669"/>
    <property type="project" value="InterPro"/>
</dbReference>
<feature type="transmembrane region" description="Helical" evidence="8">
    <location>
        <begin position="51"/>
        <end position="77"/>
    </location>
</feature>
<evidence type="ECO:0000256" key="5">
    <source>
        <dbReference type="ARBA" id="ARBA00022801"/>
    </source>
</evidence>
<dbReference type="Proteomes" id="UP000049979">
    <property type="component" value="Unassembled WGS sequence"/>
</dbReference>
<dbReference type="Pfam" id="PF04647">
    <property type="entry name" value="AgrB"/>
    <property type="match status" value="1"/>
</dbReference>
<sequence>MNIELVEVEIMLDQIIKNCLDQMQEKNLIMEDNREYYQYAMELLVEESLTVGTILVVIICMQEFVNGVIFLISFLALRRRTGGFHMKTFKACYVATIGTFIGVLLVKNIMYTYSKLLLVFTCIAASYLLIVGTMNHPNIDMDKIELLASKKCARMVCIIELLMIIVGMQIRNFEEISIMISLAIILCSVSMKLAQLVRQKI</sequence>
<evidence type="ECO:0000256" key="1">
    <source>
        <dbReference type="ARBA" id="ARBA00022475"/>
    </source>
</evidence>
<reference evidence="11" key="2">
    <citation type="submission" date="2015-05" db="EMBL/GenBank/DDBJ databases">
        <authorList>
            <consortium name="Pathogen Informatics"/>
        </authorList>
    </citation>
    <scope>NUCLEOTIDE SEQUENCE [LARGE SCALE GENOMIC DNA]</scope>
    <source>
        <strain evidence="10 12">2789STDY5608863</strain>
        <strain evidence="11">M72</strain>
    </source>
</reference>
<evidence type="ECO:0000256" key="7">
    <source>
        <dbReference type="ARBA" id="ARBA00023136"/>
    </source>
</evidence>
<evidence type="ECO:0000313" key="11">
    <source>
        <dbReference type="Proteomes" id="UP000049979"/>
    </source>
</evidence>
<dbReference type="GO" id="GO:0006508">
    <property type="term" value="P:proteolysis"/>
    <property type="evidence" value="ECO:0007669"/>
    <property type="project" value="UniProtKB-KW"/>
</dbReference>
<feature type="transmembrane region" description="Helical" evidence="8">
    <location>
        <begin position="176"/>
        <end position="194"/>
    </location>
</feature>
<evidence type="ECO:0000256" key="8">
    <source>
        <dbReference type="SAM" id="Phobius"/>
    </source>
</evidence>
<dbReference type="InterPro" id="IPR006741">
    <property type="entry name" value="AgrB"/>
</dbReference>
<keyword evidence="7 8" id="KW-0472">Membrane</keyword>
<keyword evidence="3" id="KW-0645">Protease</keyword>
<dbReference type="EMBL" id="CVRR01000071">
    <property type="protein sequence ID" value="CRL42442.1"/>
    <property type="molecule type" value="Genomic_DNA"/>
</dbReference>
<dbReference type="AlphaFoldDB" id="A0A0M6WXG8"/>
<evidence type="ECO:0000256" key="3">
    <source>
        <dbReference type="ARBA" id="ARBA00022670"/>
    </source>
</evidence>
<evidence type="ECO:0000313" key="10">
    <source>
        <dbReference type="EMBL" id="CUM83517.1"/>
    </source>
</evidence>
<evidence type="ECO:0000256" key="4">
    <source>
        <dbReference type="ARBA" id="ARBA00022692"/>
    </source>
</evidence>
<dbReference type="EMBL" id="CYXV01000003">
    <property type="protein sequence ID" value="CUM83517.1"/>
    <property type="molecule type" value="Genomic_DNA"/>
</dbReference>
<keyword evidence="2" id="KW-0673">Quorum sensing</keyword>
<gene>
    <name evidence="10" type="ORF">ERS852420_00988</name>
    <name evidence="9" type="ORF">M72_15391</name>
</gene>
<feature type="transmembrane region" description="Helical" evidence="8">
    <location>
        <begin position="152"/>
        <end position="170"/>
    </location>
</feature>
<evidence type="ECO:0000313" key="9">
    <source>
        <dbReference type="EMBL" id="CRL42442.1"/>
    </source>
</evidence>
<dbReference type="Proteomes" id="UP000095495">
    <property type="component" value="Unassembled WGS sequence"/>
</dbReference>
<keyword evidence="11" id="KW-1185">Reference proteome</keyword>
<dbReference type="GO" id="GO:0009372">
    <property type="term" value="P:quorum sensing"/>
    <property type="evidence" value="ECO:0007669"/>
    <property type="project" value="UniProtKB-KW"/>
</dbReference>
<protein>
    <submittedName>
        <fullName evidence="9">Membrane protein putatively involved in post-translational modification of the autoinducing quorum-sensing peptide</fullName>
    </submittedName>
</protein>
<organism evidence="9 11">
    <name type="scientific">Roseburia faecis</name>
    <dbReference type="NCBI Taxonomy" id="301302"/>
    <lineage>
        <taxon>Bacteria</taxon>
        <taxon>Bacillati</taxon>
        <taxon>Bacillota</taxon>
        <taxon>Clostridia</taxon>
        <taxon>Lachnospirales</taxon>
        <taxon>Lachnospiraceae</taxon>
        <taxon>Roseburia</taxon>
    </lineage>
</organism>
<keyword evidence="4 8" id="KW-0812">Transmembrane</keyword>
<evidence type="ECO:0000313" key="12">
    <source>
        <dbReference type="Proteomes" id="UP000095495"/>
    </source>
</evidence>
<feature type="transmembrane region" description="Helical" evidence="8">
    <location>
        <begin position="89"/>
        <end position="106"/>
    </location>
</feature>
<keyword evidence="6 8" id="KW-1133">Transmembrane helix</keyword>
<accession>A0A0M6WXG8</accession>
<dbReference type="GO" id="GO:0008233">
    <property type="term" value="F:peptidase activity"/>
    <property type="evidence" value="ECO:0007669"/>
    <property type="project" value="UniProtKB-KW"/>
</dbReference>
<name>A0A0M6WXG8_9FIRM</name>
<dbReference type="STRING" id="301302.ERS852420_00988"/>
<keyword evidence="1" id="KW-1003">Cell membrane</keyword>
<feature type="transmembrane region" description="Helical" evidence="8">
    <location>
        <begin position="112"/>
        <end position="131"/>
    </location>
</feature>
<reference evidence="9" key="1">
    <citation type="submission" date="2015-05" db="EMBL/GenBank/DDBJ databases">
        <authorList>
            <person name="Wang D.B."/>
            <person name="Wang M."/>
        </authorList>
    </citation>
    <scope>NUCLEOTIDE SEQUENCE [LARGE SCALE GENOMIC DNA]</scope>
    <source>
        <strain evidence="9">M72</strain>
    </source>
</reference>
<proteinExistence type="predicted"/>
<evidence type="ECO:0000256" key="6">
    <source>
        <dbReference type="ARBA" id="ARBA00022989"/>
    </source>
</evidence>